<dbReference type="NCBIfam" id="NF007002">
    <property type="entry name" value="PRK09465.1"/>
    <property type="match status" value="1"/>
</dbReference>
<evidence type="ECO:0000256" key="3">
    <source>
        <dbReference type="ARBA" id="ARBA00022448"/>
    </source>
</evidence>
<keyword evidence="8" id="KW-0732">Signal</keyword>
<dbReference type="Gene3D" id="1.20.1600.10">
    <property type="entry name" value="Outer membrane efflux proteins (OEP)"/>
    <property type="match status" value="1"/>
</dbReference>
<evidence type="ECO:0000256" key="1">
    <source>
        <dbReference type="ARBA" id="ARBA00004442"/>
    </source>
</evidence>
<feature type="signal peptide" evidence="8">
    <location>
        <begin position="1"/>
        <end position="23"/>
    </location>
</feature>
<evidence type="ECO:0000256" key="4">
    <source>
        <dbReference type="ARBA" id="ARBA00022452"/>
    </source>
</evidence>
<comment type="similarity">
    <text evidence="2">Belongs to the outer membrane factor (OMF) (TC 1.B.17) family.</text>
</comment>
<dbReference type="NCBIfam" id="TIGR01844">
    <property type="entry name" value="type_I_sec_TolC"/>
    <property type="match status" value="1"/>
</dbReference>
<reference evidence="9 10" key="1">
    <citation type="submission" date="2024-09" db="EMBL/GenBank/DDBJ databases">
        <authorList>
            <person name="Sun Q."/>
            <person name="Mori K."/>
        </authorList>
    </citation>
    <scope>NUCLEOTIDE SEQUENCE [LARGE SCALE GENOMIC DNA]</scope>
    <source>
        <strain evidence="9 10">KCTC 23315</strain>
    </source>
</reference>
<keyword evidence="4" id="KW-1134">Transmembrane beta strand</keyword>
<name>A0ABV6BDX3_9GAMM</name>
<dbReference type="InterPro" id="IPR051906">
    <property type="entry name" value="TolC-like"/>
</dbReference>
<dbReference type="EMBL" id="JBHLXP010000003">
    <property type="protein sequence ID" value="MFC0049064.1"/>
    <property type="molecule type" value="Genomic_DNA"/>
</dbReference>
<evidence type="ECO:0000313" key="9">
    <source>
        <dbReference type="EMBL" id="MFC0049064.1"/>
    </source>
</evidence>
<dbReference type="PANTHER" id="PTHR30026:SF20">
    <property type="entry name" value="OUTER MEMBRANE PROTEIN TOLC"/>
    <property type="match status" value="1"/>
</dbReference>
<accession>A0ABV6BDX3</accession>
<evidence type="ECO:0000313" key="10">
    <source>
        <dbReference type="Proteomes" id="UP001589813"/>
    </source>
</evidence>
<keyword evidence="7" id="KW-0998">Cell outer membrane</keyword>
<evidence type="ECO:0000256" key="2">
    <source>
        <dbReference type="ARBA" id="ARBA00007613"/>
    </source>
</evidence>
<comment type="subcellular location">
    <subcellularLocation>
        <location evidence="1">Cell outer membrane</location>
    </subcellularLocation>
</comment>
<dbReference type="Pfam" id="PF02321">
    <property type="entry name" value="OEP"/>
    <property type="match status" value="2"/>
</dbReference>
<dbReference type="InterPro" id="IPR010130">
    <property type="entry name" value="T1SS_OMP_TolC"/>
</dbReference>
<dbReference type="Proteomes" id="UP001589813">
    <property type="component" value="Unassembled WGS sequence"/>
</dbReference>
<dbReference type="InterPro" id="IPR003423">
    <property type="entry name" value="OMP_efflux"/>
</dbReference>
<keyword evidence="5" id="KW-0812">Transmembrane</keyword>
<proteinExistence type="inferred from homology"/>
<keyword evidence="10" id="KW-1185">Reference proteome</keyword>
<keyword evidence="3" id="KW-0813">Transport</keyword>
<evidence type="ECO:0000256" key="7">
    <source>
        <dbReference type="ARBA" id="ARBA00023237"/>
    </source>
</evidence>
<sequence>MKKTALCSLVCAALGLFSLQASAENLQNVYQLALKKDPQVLKSAAQRDAAKVGIDISKANFLPDISLTSSLGKSRDDKGGGMTATGTGYTNRLSLTQTVFNWGDWERLSNAEKTALQGQTYYNAALQGLIVRVSQAYFSVLSANDDLTFVVAEKRAVERQLEQTKQRFAVGLTAITDVHEAQAQYDSVVAREIAATNALENARESLQEITGEYHSQLSPLNTSQFKPTAPKPANVVEWVSIAETNSLDLQARKLAVEIAQNNIDLAESGHYPTVGLSATKTLQDSRNMPQQDSESVNLNLNVPIYSGGATSASTEQQRANYVATSEDLELGHRSVVRQVRVNYNNVGAAIAGIKALEQAVVSAESALKATEAGFEVGTRTIVDVLISTRNLFDARRNLTKQRYDYILAVLSLKQAAGTLTEADLATVNAALGA</sequence>
<organism evidence="9 10">
    <name type="scientific">Rheinheimera tilapiae</name>
    <dbReference type="NCBI Taxonomy" id="875043"/>
    <lineage>
        <taxon>Bacteria</taxon>
        <taxon>Pseudomonadati</taxon>
        <taxon>Pseudomonadota</taxon>
        <taxon>Gammaproteobacteria</taxon>
        <taxon>Chromatiales</taxon>
        <taxon>Chromatiaceae</taxon>
        <taxon>Rheinheimera</taxon>
    </lineage>
</organism>
<dbReference type="SUPFAM" id="SSF56954">
    <property type="entry name" value="Outer membrane efflux proteins (OEP)"/>
    <property type="match status" value="1"/>
</dbReference>
<gene>
    <name evidence="9" type="primary">tolC</name>
    <name evidence="9" type="ORF">ACFFJP_12280</name>
</gene>
<feature type="chain" id="PRO_5045926185" evidence="8">
    <location>
        <begin position="24"/>
        <end position="433"/>
    </location>
</feature>
<evidence type="ECO:0000256" key="5">
    <source>
        <dbReference type="ARBA" id="ARBA00022692"/>
    </source>
</evidence>
<evidence type="ECO:0000256" key="8">
    <source>
        <dbReference type="SAM" id="SignalP"/>
    </source>
</evidence>
<dbReference type="PANTHER" id="PTHR30026">
    <property type="entry name" value="OUTER MEMBRANE PROTEIN TOLC"/>
    <property type="match status" value="1"/>
</dbReference>
<protein>
    <submittedName>
        <fullName evidence="9">Outer membrane channel protein TolC</fullName>
    </submittedName>
</protein>
<dbReference type="InterPro" id="IPR058622">
    <property type="entry name" value="TolC"/>
</dbReference>
<keyword evidence="6" id="KW-0472">Membrane</keyword>
<comment type="caution">
    <text evidence="9">The sequence shown here is derived from an EMBL/GenBank/DDBJ whole genome shotgun (WGS) entry which is preliminary data.</text>
</comment>
<dbReference type="RefSeq" id="WP_377244244.1">
    <property type="nucleotide sequence ID" value="NZ_JBHLXP010000003.1"/>
</dbReference>
<evidence type="ECO:0000256" key="6">
    <source>
        <dbReference type="ARBA" id="ARBA00023136"/>
    </source>
</evidence>